<feature type="transmembrane region" description="Helical" evidence="17">
    <location>
        <begin position="397"/>
        <end position="419"/>
    </location>
</feature>
<dbReference type="GO" id="GO:0005886">
    <property type="term" value="C:plasma membrane"/>
    <property type="evidence" value="ECO:0007669"/>
    <property type="project" value="UniProtKB-SubCell"/>
</dbReference>
<evidence type="ECO:0000256" key="14">
    <source>
        <dbReference type="ARBA" id="ARBA00023136"/>
    </source>
</evidence>
<dbReference type="GO" id="GO:0005524">
    <property type="term" value="F:ATP binding"/>
    <property type="evidence" value="ECO:0007669"/>
    <property type="project" value="UniProtKB-UniRule"/>
</dbReference>
<evidence type="ECO:0000313" key="19">
    <source>
        <dbReference type="EMBL" id="VAH39526.1"/>
    </source>
</evidence>
<dbReference type="InterPro" id="IPR017441">
    <property type="entry name" value="Protein_kinase_ATP_BS"/>
</dbReference>
<evidence type="ECO:0000256" key="12">
    <source>
        <dbReference type="ARBA" id="ARBA00022840"/>
    </source>
</evidence>
<dbReference type="Pfam" id="PF00560">
    <property type="entry name" value="LRR_1"/>
    <property type="match status" value="7"/>
</dbReference>
<dbReference type="GO" id="GO:0004674">
    <property type="term" value="F:protein serine/threonine kinase activity"/>
    <property type="evidence" value="ECO:0007669"/>
    <property type="project" value="UniProtKB-KW"/>
</dbReference>
<keyword evidence="4" id="KW-0723">Serine/threonine-protein kinase</keyword>
<keyword evidence="6" id="KW-0808">Transferase</keyword>
<feature type="binding site" evidence="16">
    <location>
        <position position="480"/>
    </location>
    <ligand>
        <name>ATP</name>
        <dbReference type="ChEBI" id="CHEBI:30616"/>
    </ligand>
</feature>
<accession>A0A9R1PAW4</accession>
<dbReference type="PROSITE" id="PS00107">
    <property type="entry name" value="PROTEIN_KINASE_ATP"/>
    <property type="match status" value="1"/>
</dbReference>
<evidence type="ECO:0000256" key="10">
    <source>
        <dbReference type="ARBA" id="ARBA00022741"/>
    </source>
</evidence>
<evidence type="ECO:0000313" key="20">
    <source>
        <dbReference type="Proteomes" id="UP000324705"/>
    </source>
</evidence>
<dbReference type="AlphaFoldDB" id="A0A9R1PAW4"/>
<dbReference type="Gene3D" id="3.80.10.10">
    <property type="entry name" value="Ribonuclease Inhibitor"/>
    <property type="match status" value="2"/>
</dbReference>
<keyword evidence="5" id="KW-0433">Leucine-rich repeat</keyword>
<keyword evidence="9" id="KW-0677">Repeat</keyword>
<sequence>MGANILSGKIPYNIGYTLPSIQTLIMGANKFHGQIPTSLANTMILRAIDLGNNSFHGIVPSLGTLPKLIYLDLGENRLEAGDWSFLTSLTNCTQLVELSLNANILQGDLPSSIAGLSKSLEVLLLRENRISGTIPWEIHHLRNIKTLYMGKFLLSGRIPESLGNLRNLFVLSLSQNKLSGRIPLSIGNLSILSELYLQENNLSGPIPGALGDCKKLVMLNLSCNTFDDSIPKELFTLSSLAEGLDLSHNKLSGEIPLQIGGLANLGPLNISNNQLSGQIPSTLVQCVHLDSLHMERNNFHGRIPQSFMNLRGAIVMDLSQNNLSGEIPDFFESFSSMKLLNLSLNNFQGPVPPGGMFQNESEVFLQGNKKLCANTPVLELPLCNEMISKKKLYTSKILKIVAITVISLVLLSCFGVIIFKNRKIEQATHPSVKELKKFTYVDLVKATNDFSLANLVGSGKYGSVHKGKIELEEHHTVAIKVFRLDQLGATKSFHAECEALRNTRHRNLVRVITVCSTSDRQEMRSKLLFLSLW</sequence>
<evidence type="ECO:0000256" key="6">
    <source>
        <dbReference type="ARBA" id="ARBA00022679"/>
    </source>
</evidence>
<dbReference type="OMA" id="MGANKFH"/>
<keyword evidence="20" id="KW-1185">Reference proteome</keyword>
<proteinExistence type="predicted"/>
<keyword evidence="10 16" id="KW-0547">Nucleotide-binding</keyword>
<keyword evidence="8" id="KW-0732">Signal</keyword>
<name>A0A9R1PAW4_TRITD</name>
<dbReference type="InterPro" id="IPR001245">
    <property type="entry name" value="Ser-Thr/Tyr_kinase_cat_dom"/>
</dbReference>
<dbReference type="EMBL" id="LT934113">
    <property type="protein sequence ID" value="VAH39526.1"/>
    <property type="molecule type" value="Genomic_DNA"/>
</dbReference>
<comment type="subcellular location">
    <subcellularLocation>
        <location evidence="1">Cell membrane</location>
        <topology evidence="1">Single-pass membrane protein</topology>
    </subcellularLocation>
</comment>
<evidence type="ECO:0000256" key="1">
    <source>
        <dbReference type="ARBA" id="ARBA00004162"/>
    </source>
</evidence>
<evidence type="ECO:0000259" key="18">
    <source>
        <dbReference type="PROSITE" id="PS50011"/>
    </source>
</evidence>
<gene>
    <name evidence="19" type="ORF">TRITD_2Av1G295160</name>
</gene>
<dbReference type="EC" id="2.7.11.1" evidence="2"/>
<evidence type="ECO:0000256" key="4">
    <source>
        <dbReference type="ARBA" id="ARBA00022527"/>
    </source>
</evidence>
<dbReference type="Gene3D" id="3.30.200.20">
    <property type="entry name" value="Phosphorylase Kinase, domain 1"/>
    <property type="match status" value="1"/>
</dbReference>
<evidence type="ECO:0000256" key="16">
    <source>
        <dbReference type="PROSITE-ProRule" id="PRU10141"/>
    </source>
</evidence>
<evidence type="ECO:0000256" key="15">
    <source>
        <dbReference type="ARBA" id="ARBA00023180"/>
    </source>
</evidence>
<keyword evidence="12 16" id="KW-0067">ATP-binding</keyword>
<dbReference type="PANTHER" id="PTHR27008">
    <property type="entry name" value="OS04G0122200 PROTEIN"/>
    <property type="match status" value="1"/>
</dbReference>
<keyword evidence="7 17" id="KW-0812">Transmembrane</keyword>
<dbReference type="InterPro" id="IPR001611">
    <property type="entry name" value="Leu-rich_rpt"/>
</dbReference>
<dbReference type="Pfam" id="PF07714">
    <property type="entry name" value="PK_Tyr_Ser-Thr"/>
    <property type="match status" value="1"/>
</dbReference>
<keyword evidence="3" id="KW-1003">Cell membrane</keyword>
<keyword evidence="13 17" id="KW-1133">Transmembrane helix</keyword>
<evidence type="ECO:0000256" key="5">
    <source>
        <dbReference type="ARBA" id="ARBA00022614"/>
    </source>
</evidence>
<dbReference type="FunFam" id="3.80.10.10:FF:000288">
    <property type="entry name" value="LRR receptor-like serine/threonine-protein kinase EFR"/>
    <property type="match status" value="1"/>
</dbReference>
<protein>
    <recommendedName>
        <fullName evidence="2">non-specific serine/threonine protein kinase</fullName>
        <ecNumber evidence="2">2.7.11.1</ecNumber>
    </recommendedName>
</protein>
<dbReference type="PANTHER" id="PTHR27008:SF499">
    <property type="entry name" value="OS06G0581500 PROTEIN"/>
    <property type="match status" value="1"/>
</dbReference>
<keyword evidence="11" id="KW-0418">Kinase</keyword>
<feature type="domain" description="Protein kinase" evidence="18">
    <location>
        <begin position="450"/>
        <end position="533"/>
    </location>
</feature>
<dbReference type="Gramene" id="TRITD2Av1G295160.1">
    <property type="protein sequence ID" value="TRITD2Av1G295160.1"/>
    <property type="gene ID" value="TRITD2Av1G295160"/>
</dbReference>
<keyword evidence="14 17" id="KW-0472">Membrane</keyword>
<dbReference type="InterPro" id="IPR032675">
    <property type="entry name" value="LRR_dom_sf"/>
</dbReference>
<dbReference type="PROSITE" id="PS50011">
    <property type="entry name" value="PROTEIN_KINASE_DOM"/>
    <property type="match status" value="1"/>
</dbReference>
<dbReference type="SUPFAM" id="SSF52058">
    <property type="entry name" value="L domain-like"/>
    <property type="match status" value="2"/>
</dbReference>
<evidence type="ECO:0000256" key="9">
    <source>
        <dbReference type="ARBA" id="ARBA00022737"/>
    </source>
</evidence>
<dbReference type="InterPro" id="IPR000719">
    <property type="entry name" value="Prot_kinase_dom"/>
</dbReference>
<organism evidence="19 20">
    <name type="scientific">Triticum turgidum subsp. durum</name>
    <name type="common">Durum wheat</name>
    <name type="synonym">Triticum durum</name>
    <dbReference type="NCBI Taxonomy" id="4567"/>
    <lineage>
        <taxon>Eukaryota</taxon>
        <taxon>Viridiplantae</taxon>
        <taxon>Streptophyta</taxon>
        <taxon>Embryophyta</taxon>
        <taxon>Tracheophyta</taxon>
        <taxon>Spermatophyta</taxon>
        <taxon>Magnoliopsida</taxon>
        <taxon>Liliopsida</taxon>
        <taxon>Poales</taxon>
        <taxon>Poaceae</taxon>
        <taxon>BOP clade</taxon>
        <taxon>Pooideae</taxon>
        <taxon>Triticodae</taxon>
        <taxon>Triticeae</taxon>
        <taxon>Triticinae</taxon>
        <taxon>Triticum</taxon>
    </lineage>
</organism>
<dbReference type="Proteomes" id="UP000324705">
    <property type="component" value="Chromosome 2A"/>
</dbReference>
<keyword evidence="15" id="KW-0325">Glycoprotein</keyword>
<dbReference type="InterPro" id="IPR051809">
    <property type="entry name" value="Plant_receptor-like_S/T_kinase"/>
</dbReference>
<dbReference type="InterPro" id="IPR011009">
    <property type="entry name" value="Kinase-like_dom_sf"/>
</dbReference>
<evidence type="ECO:0000256" key="7">
    <source>
        <dbReference type="ARBA" id="ARBA00022692"/>
    </source>
</evidence>
<evidence type="ECO:0000256" key="2">
    <source>
        <dbReference type="ARBA" id="ARBA00012513"/>
    </source>
</evidence>
<evidence type="ECO:0000256" key="3">
    <source>
        <dbReference type="ARBA" id="ARBA00022475"/>
    </source>
</evidence>
<dbReference type="SUPFAM" id="SSF56112">
    <property type="entry name" value="Protein kinase-like (PK-like)"/>
    <property type="match status" value="1"/>
</dbReference>
<evidence type="ECO:0000256" key="13">
    <source>
        <dbReference type="ARBA" id="ARBA00022989"/>
    </source>
</evidence>
<evidence type="ECO:0000256" key="8">
    <source>
        <dbReference type="ARBA" id="ARBA00022729"/>
    </source>
</evidence>
<evidence type="ECO:0000256" key="11">
    <source>
        <dbReference type="ARBA" id="ARBA00022777"/>
    </source>
</evidence>
<evidence type="ECO:0000256" key="17">
    <source>
        <dbReference type="SAM" id="Phobius"/>
    </source>
</evidence>
<reference evidence="19 20" key="1">
    <citation type="submission" date="2017-09" db="EMBL/GenBank/DDBJ databases">
        <authorList>
            <consortium name="International Durum Wheat Genome Sequencing Consortium (IDWGSC)"/>
            <person name="Milanesi L."/>
        </authorList>
    </citation>
    <scope>NUCLEOTIDE SEQUENCE [LARGE SCALE GENOMIC DNA]</scope>
    <source>
        <strain evidence="20">cv. Svevo</strain>
    </source>
</reference>